<protein>
    <recommendedName>
        <fullName evidence="7">T-box domain-containing protein</fullName>
    </recommendedName>
</protein>
<evidence type="ECO:0000259" key="7">
    <source>
        <dbReference type="PROSITE" id="PS50252"/>
    </source>
</evidence>
<feature type="compositionally biased region" description="Low complexity" evidence="6">
    <location>
        <begin position="124"/>
        <end position="152"/>
    </location>
</feature>
<evidence type="ECO:0000256" key="5">
    <source>
        <dbReference type="PROSITE-ProRule" id="PRU00201"/>
    </source>
</evidence>
<keyword evidence="3" id="KW-0804">Transcription</keyword>
<dbReference type="GO" id="GO:0003700">
    <property type="term" value="F:DNA-binding transcription factor activity"/>
    <property type="evidence" value="ECO:0007669"/>
    <property type="project" value="InterPro"/>
</dbReference>
<proteinExistence type="predicted"/>
<dbReference type="InterPro" id="IPR008967">
    <property type="entry name" value="p53-like_TF_DNA-bd_sf"/>
</dbReference>
<dbReference type="InterPro" id="IPR046360">
    <property type="entry name" value="T-box_DNA-bd"/>
</dbReference>
<dbReference type="InterPro" id="IPR036960">
    <property type="entry name" value="T-box_sf"/>
</dbReference>
<dbReference type="AlphaFoldDB" id="A0A3P6P957"/>
<keyword evidence="4 5" id="KW-0539">Nucleus</keyword>
<accession>A0A3P6P957</accession>
<dbReference type="Proteomes" id="UP000267096">
    <property type="component" value="Unassembled WGS sequence"/>
</dbReference>
<organism evidence="8 9">
    <name type="scientific">Anisakis simplex</name>
    <name type="common">Herring worm</name>
    <dbReference type="NCBI Taxonomy" id="6269"/>
    <lineage>
        <taxon>Eukaryota</taxon>
        <taxon>Metazoa</taxon>
        <taxon>Ecdysozoa</taxon>
        <taxon>Nematoda</taxon>
        <taxon>Chromadorea</taxon>
        <taxon>Rhabditida</taxon>
        <taxon>Spirurina</taxon>
        <taxon>Ascaridomorpha</taxon>
        <taxon>Ascaridoidea</taxon>
        <taxon>Anisakidae</taxon>
        <taxon>Anisakis</taxon>
        <taxon>Anisakis simplex complex</taxon>
    </lineage>
</organism>
<dbReference type="SUPFAM" id="SSF49417">
    <property type="entry name" value="p53-like transcription factors"/>
    <property type="match status" value="1"/>
</dbReference>
<evidence type="ECO:0000256" key="1">
    <source>
        <dbReference type="ARBA" id="ARBA00023015"/>
    </source>
</evidence>
<dbReference type="PROSITE" id="PS50252">
    <property type="entry name" value="TBOX_3"/>
    <property type="match status" value="1"/>
</dbReference>
<feature type="compositionally biased region" description="Polar residues" evidence="6">
    <location>
        <begin position="44"/>
        <end position="77"/>
    </location>
</feature>
<feature type="domain" description="T-box" evidence="7">
    <location>
        <begin position="177"/>
        <end position="200"/>
    </location>
</feature>
<keyword evidence="2 5" id="KW-0238">DNA-binding</keyword>
<evidence type="ECO:0000256" key="4">
    <source>
        <dbReference type="ARBA" id="ARBA00023242"/>
    </source>
</evidence>
<sequence length="200" mass="21228">MSNDNDRDSDDDSDNNTTHNADSNDNTVNSDDITRHRRIYAQPYSEQSACASTSNGTDCDGNNISHISDEACSNASDETNDIDEQHSSTADFLMAKCEQRISSESTSAATSTSILNSRSEPANSSADSVKSSSSASTNSSAASSSSSSMAGSVVDPLPKSCPAPGNSPALKRVECKLEGRELWSKFYELSTEMIITKSGR</sequence>
<name>A0A3P6P957_ANISI</name>
<feature type="region of interest" description="Disordered" evidence="6">
    <location>
        <begin position="100"/>
        <end position="169"/>
    </location>
</feature>
<feature type="region of interest" description="Disordered" evidence="6">
    <location>
        <begin position="1"/>
        <end position="86"/>
    </location>
</feature>
<gene>
    <name evidence="8" type="ORF">ASIM_LOCUS8579</name>
</gene>
<evidence type="ECO:0000256" key="3">
    <source>
        <dbReference type="ARBA" id="ARBA00023163"/>
    </source>
</evidence>
<feature type="compositionally biased region" description="Polar residues" evidence="6">
    <location>
        <begin position="114"/>
        <end position="123"/>
    </location>
</feature>
<dbReference type="EMBL" id="UYRR01023756">
    <property type="protein sequence ID" value="VDK32969.1"/>
    <property type="molecule type" value="Genomic_DNA"/>
</dbReference>
<feature type="compositionally biased region" description="Low complexity" evidence="6">
    <location>
        <begin position="102"/>
        <end position="113"/>
    </location>
</feature>
<comment type="caution">
    <text evidence="5">Lacks conserved residue(s) required for the propagation of feature annotation.</text>
</comment>
<comment type="subcellular location">
    <subcellularLocation>
        <location evidence="5">Nucleus</location>
    </subcellularLocation>
</comment>
<evidence type="ECO:0000313" key="9">
    <source>
        <dbReference type="Proteomes" id="UP000267096"/>
    </source>
</evidence>
<evidence type="ECO:0000256" key="2">
    <source>
        <dbReference type="ARBA" id="ARBA00023125"/>
    </source>
</evidence>
<dbReference type="Gene3D" id="2.60.40.820">
    <property type="entry name" value="Transcription factor, T-box"/>
    <property type="match status" value="1"/>
</dbReference>
<reference evidence="8 9" key="1">
    <citation type="submission" date="2018-11" db="EMBL/GenBank/DDBJ databases">
        <authorList>
            <consortium name="Pathogen Informatics"/>
        </authorList>
    </citation>
    <scope>NUCLEOTIDE SEQUENCE [LARGE SCALE GENOMIC DNA]</scope>
</reference>
<evidence type="ECO:0000313" key="8">
    <source>
        <dbReference type="EMBL" id="VDK32969.1"/>
    </source>
</evidence>
<dbReference type="GO" id="GO:0045893">
    <property type="term" value="P:positive regulation of DNA-templated transcription"/>
    <property type="evidence" value="ECO:0007669"/>
    <property type="project" value="InterPro"/>
</dbReference>
<evidence type="ECO:0000256" key="6">
    <source>
        <dbReference type="SAM" id="MobiDB-lite"/>
    </source>
</evidence>
<dbReference type="OrthoDB" id="7442607at2759"/>
<keyword evidence="1" id="KW-0805">Transcription regulation</keyword>
<feature type="compositionally biased region" description="Low complexity" evidence="6">
    <location>
        <begin position="15"/>
        <end position="27"/>
    </location>
</feature>
<dbReference type="Pfam" id="PF00907">
    <property type="entry name" value="T-box"/>
    <property type="match status" value="1"/>
</dbReference>
<keyword evidence="9" id="KW-1185">Reference proteome</keyword>
<dbReference type="GO" id="GO:0005634">
    <property type="term" value="C:nucleus"/>
    <property type="evidence" value="ECO:0007669"/>
    <property type="project" value="UniProtKB-SubCell"/>
</dbReference>
<dbReference type="GO" id="GO:0003677">
    <property type="term" value="F:DNA binding"/>
    <property type="evidence" value="ECO:0007669"/>
    <property type="project" value="UniProtKB-UniRule"/>
</dbReference>